<dbReference type="GO" id="GO:0005634">
    <property type="term" value="C:nucleus"/>
    <property type="evidence" value="ECO:0007669"/>
    <property type="project" value="InterPro"/>
</dbReference>
<organism evidence="4">
    <name type="scientific">Absidia glauca</name>
    <name type="common">Pin mould</name>
    <dbReference type="NCBI Taxonomy" id="4829"/>
    <lineage>
        <taxon>Eukaryota</taxon>
        <taxon>Fungi</taxon>
        <taxon>Fungi incertae sedis</taxon>
        <taxon>Mucoromycota</taxon>
        <taxon>Mucoromycotina</taxon>
        <taxon>Mucoromycetes</taxon>
        <taxon>Mucorales</taxon>
        <taxon>Cunninghamellaceae</taxon>
        <taxon>Absidia</taxon>
    </lineage>
</organism>
<feature type="compositionally biased region" description="Polar residues" evidence="2">
    <location>
        <begin position="97"/>
        <end position="123"/>
    </location>
</feature>
<feature type="compositionally biased region" description="Low complexity" evidence="2">
    <location>
        <begin position="77"/>
        <end position="96"/>
    </location>
</feature>
<evidence type="ECO:0000256" key="2">
    <source>
        <dbReference type="SAM" id="MobiDB-lite"/>
    </source>
</evidence>
<evidence type="ECO:0000256" key="1">
    <source>
        <dbReference type="SAM" id="Coils"/>
    </source>
</evidence>
<feature type="domain" description="TRIP4/RQT4 C2HC5-type zinc finger" evidence="3">
    <location>
        <begin position="197"/>
        <end position="248"/>
    </location>
</feature>
<dbReference type="GO" id="GO:0008270">
    <property type="term" value="F:zinc ion binding"/>
    <property type="evidence" value="ECO:0007669"/>
    <property type="project" value="InterPro"/>
</dbReference>
<feature type="compositionally biased region" description="Low complexity" evidence="2">
    <location>
        <begin position="148"/>
        <end position="159"/>
    </location>
</feature>
<name>A0A163K7H4_ABSGL</name>
<feature type="region of interest" description="Disordered" evidence="2">
    <location>
        <begin position="391"/>
        <end position="469"/>
    </location>
</feature>
<dbReference type="OMA" id="MWASPQE"/>
<dbReference type="Pfam" id="PF06221">
    <property type="entry name" value="zf-C2HC5"/>
    <property type="match status" value="1"/>
</dbReference>
<feature type="coiled-coil region" evidence="1">
    <location>
        <begin position="249"/>
        <end position="276"/>
    </location>
</feature>
<dbReference type="GO" id="GO:0072344">
    <property type="term" value="P:rescue of stalled ribosome"/>
    <property type="evidence" value="ECO:0007669"/>
    <property type="project" value="InterPro"/>
</dbReference>
<dbReference type="PANTHER" id="PTHR12963">
    <property type="entry name" value="THYROID RECEPTOR INTERACTING PROTEIN RELATED"/>
    <property type="match status" value="1"/>
</dbReference>
<reference evidence="4" key="1">
    <citation type="submission" date="2016-04" db="EMBL/GenBank/DDBJ databases">
        <authorList>
            <person name="Evans L.H."/>
            <person name="Alamgir A."/>
            <person name="Owens N."/>
            <person name="Weber N.D."/>
            <person name="Virtaneva K."/>
            <person name="Barbian K."/>
            <person name="Babar A."/>
            <person name="Rosenke K."/>
        </authorList>
    </citation>
    <scope>NUCLEOTIDE SEQUENCE [LARGE SCALE GENOMIC DNA]</scope>
    <source>
        <strain evidence="4">CBS 101.48</strain>
    </source>
</reference>
<dbReference type="InParanoid" id="A0A163K7H4"/>
<dbReference type="PANTHER" id="PTHR12963:SF4">
    <property type="entry name" value="ACTIVATING SIGNAL COINTEGRATOR 1"/>
    <property type="match status" value="1"/>
</dbReference>
<keyword evidence="5" id="KW-1185">Reference proteome</keyword>
<feature type="compositionally biased region" description="Acidic residues" evidence="2">
    <location>
        <begin position="394"/>
        <end position="406"/>
    </location>
</feature>
<dbReference type="InterPro" id="IPR009349">
    <property type="entry name" value="TRIP4/RQT4_C2HC5_Znf"/>
</dbReference>
<dbReference type="FunCoup" id="A0A163K7H4">
    <property type="interactions" value="185"/>
</dbReference>
<keyword evidence="1" id="KW-0175">Coiled coil</keyword>
<dbReference type="OrthoDB" id="338816at2759"/>
<proteinExistence type="predicted"/>
<dbReference type="GO" id="GO:0180022">
    <property type="term" value="C:RQC-trigger complex"/>
    <property type="evidence" value="ECO:0007669"/>
    <property type="project" value="InterPro"/>
</dbReference>
<evidence type="ECO:0000259" key="3">
    <source>
        <dbReference type="Pfam" id="PF06221"/>
    </source>
</evidence>
<dbReference type="AlphaFoldDB" id="A0A163K7H4"/>
<evidence type="ECO:0000313" key="5">
    <source>
        <dbReference type="Proteomes" id="UP000078561"/>
    </source>
</evidence>
<evidence type="ECO:0000313" key="4">
    <source>
        <dbReference type="EMBL" id="SAM04963.1"/>
    </source>
</evidence>
<accession>A0A163K7H4</accession>
<dbReference type="GO" id="GO:0045893">
    <property type="term" value="P:positive regulation of DNA-templated transcription"/>
    <property type="evidence" value="ECO:0007669"/>
    <property type="project" value="TreeGrafter"/>
</dbReference>
<protein>
    <recommendedName>
        <fullName evidence="3">TRIP4/RQT4 C2HC5-type zinc finger domain-containing protein</fullName>
    </recommendedName>
</protein>
<sequence>MENWAIDQLGMFLGFDPETLKTQVMPYLLSFDSPTALSEHLQDMLGTNEDTLNFIHRFVQQRFPPRPSPAPQKKQQKQQQQQSSSKSTSSSSSSSSANNRQQEPSSHFPSLPPNTNSTTSWPGNMTVYIKNKEGDHTSGKPNKNKKTSSSAGQSQSGGSLVSDRLEKKKTSKNNNSMTLETALKELDINVKQGGKRKVCNCQATQHDLLTIAPNCLNCGKIICVVEGIGPCSFCGTPVLSKEQQVSLIADAKKKRSDMKQQQHQQLQQQRKAAKATATPAAGYASKVSGELVSKYVFDQQAEDEQRQRAESHKEKLLEFQRTSAQRSTVIDQATDFTLPTDQSNPWLTQQERAAQVKKQQANLKRLDGGMTQQRRVLTIDIGSKQAKVDMVADSSDEEEEEEEPMELPDSSTRTFAKNPLLKGIQGPQFRGASVDKQKAVKQVQQGRKSRIQFDGDDGLMNEQGGRLEG</sequence>
<dbReference type="STRING" id="4829.A0A163K7H4"/>
<dbReference type="EMBL" id="LT554417">
    <property type="protein sequence ID" value="SAM04963.1"/>
    <property type="molecule type" value="Genomic_DNA"/>
</dbReference>
<feature type="region of interest" description="Disordered" evidence="2">
    <location>
        <begin position="62"/>
        <end position="178"/>
    </location>
</feature>
<dbReference type="InterPro" id="IPR039128">
    <property type="entry name" value="TRIP4-like"/>
</dbReference>
<dbReference type="Proteomes" id="UP000078561">
    <property type="component" value="Unassembled WGS sequence"/>
</dbReference>
<gene>
    <name evidence="4" type="primary">ABSGL_10829.1 scaffold 12033</name>
</gene>